<comment type="caution">
    <text evidence="1">The sequence shown here is derived from an EMBL/GenBank/DDBJ whole genome shotgun (WGS) entry which is preliminary data.</text>
</comment>
<dbReference type="Proteomes" id="UP001054837">
    <property type="component" value="Unassembled WGS sequence"/>
</dbReference>
<sequence>MGLSGRDFKGHYSHLVCRRISQTSSSVLVFLVVTATDDASLLCSLMFQAVNFPEEILKRGRSMTLWHNCSKISSSPLEENSNITPSLICSSDGKMAASIEKRSRKLAKDP</sequence>
<evidence type="ECO:0000313" key="1">
    <source>
        <dbReference type="EMBL" id="GIX68178.1"/>
    </source>
</evidence>
<name>A0AAV4M8G8_9ARAC</name>
<accession>A0AAV4M8G8</accession>
<evidence type="ECO:0000313" key="2">
    <source>
        <dbReference type="Proteomes" id="UP001054837"/>
    </source>
</evidence>
<gene>
    <name evidence="1" type="ORF">CDAR_167691</name>
</gene>
<reference evidence="1 2" key="1">
    <citation type="submission" date="2021-06" db="EMBL/GenBank/DDBJ databases">
        <title>Caerostris darwini draft genome.</title>
        <authorList>
            <person name="Kono N."/>
            <person name="Arakawa K."/>
        </authorList>
    </citation>
    <scope>NUCLEOTIDE SEQUENCE [LARGE SCALE GENOMIC DNA]</scope>
</reference>
<dbReference type="EMBL" id="BPLQ01000159">
    <property type="protein sequence ID" value="GIX68178.1"/>
    <property type="molecule type" value="Genomic_DNA"/>
</dbReference>
<organism evidence="1 2">
    <name type="scientific">Caerostris darwini</name>
    <dbReference type="NCBI Taxonomy" id="1538125"/>
    <lineage>
        <taxon>Eukaryota</taxon>
        <taxon>Metazoa</taxon>
        <taxon>Ecdysozoa</taxon>
        <taxon>Arthropoda</taxon>
        <taxon>Chelicerata</taxon>
        <taxon>Arachnida</taxon>
        <taxon>Araneae</taxon>
        <taxon>Araneomorphae</taxon>
        <taxon>Entelegynae</taxon>
        <taxon>Araneoidea</taxon>
        <taxon>Araneidae</taxon>
        <taxon>Caerostris</taxon>
    </lineage>
</organism>
<protein>
    <submittedName>
        <fullName evidence="1">Uncharacterized protein</fullName>
    </submittedName>
</protein>
<proteinExistence type="predicted"/>
<keyword evidence="2" id="KW-1185">Reference proteome</keyword>
<dbReference type="AlphaFoldDB" id="A0AAV4M8G8"/>